<evidence type="ECO:0000256" key="4">
    <source>
        <dbReference type="SAM" id="SignalP"/>
    </source>
</evidence>
<keyword evidence="4" id="KW-0732">Signal</keyword>
<dbReference type="PANTHER" id="PTHR10272">
    <property type="entry name" value="PLATELET-ACTIVATING FACTOR ACETYLHYDROLASE"/>
    <property type="match status" value="1"/>
</dbReference>
<reference evidence="6 7" key="1">
    <citation type="submission" date="2024-10" db="EMBL/GenBank/DDBJ databases">
        <title>The Natural Products Discovery Center: Release of the First 8490 Sequenced Strains for Exploring Actinobacteria Biosynthetic Diversity.</title>
        <authorList>
            <person name="Kalkreuter E."/>
            <person name="Kautsar S.A."/>
            <person name="Yang D."/>
            <person name="Bader C.D."/>
            <person name="Teijaro C.N."/>
            <person name="Fluegel L."/>
            <person name="Davis C.M."/>
            <person name="Simpson J.R."/>
            <person name="Lauterbach L."/>
            <person name="Steele A.D."/>
            <person name="Gui C."/>
            <person name="Meng S."/>
            <person name="Li G."/>
            <person name="Viehrig K."/>
            <person name="Ye F."/>
            <person name="Su P."/>
            <person name="Kiefer A.F."/>
            <person name="Nichols A."/>
            <person name="Cepeda A.J."/>
            <person name="Yan W."/>
            <person name="Fan B."/>
            <person name="Jiang Y."/>
            <person name="Adhikari A."/>
            <person name="Zheng C.-J."/>
            <person name="Schuster L."/>
            <person name="Cowan T.M."/>
            <person name="Smanski M.J."/>
            <person name="Chevrette M.G."/>
            <person name="De Carvalho L.P.S."/>
            <person name="Shen B."/>
        </authorList>
    </citation>
    <scope>NUCLEOTIDE SEQUENCE [LARGE SCALE GENOMIC DNA]</scope>
    <source>
        <strain evidence="6 7">NPDC015755</strain>
    </source>
</reference>
<keyword evidence="7" id="KW-1185">Reference proteome</keyword>
<sequence length="401" mass="42853">MTAHLPTHLPNRRTVVKAAALAATALALTPVEAHAADLTLRLPAPTGPYKVGATVLHLVDTARNDPWEPAIGVREVMVTVRHPARTVRGFPPAPQLTEGAAGLFALLAPAIRPGWLPRSGVDWAATVTHTHVGAPVLPGPWPVLLYSPGGGDARTMGTSLAEDLASHGWAVVTVDHPGDASEVDFPAERPGREKVRPTVFTGPPGPEQFRTMIDTRLADIRFVLDRLESLPGELGRALDLGRTGVYGHSAGGTTAAQALHDDRRIAAAVNLEGYLDQVEGELFPVARYGVDRPLLLLGTDGFRDARFDRSWSAMLAHPGGRTRRRQLDDASHWAFTDYAALVPQLHAAGLMSTAARTEMVGTIGPRASVRAVRCRVRAFFTRSVRPTGSPSAVRSRPVAAQ</sequence>
<feature type="domain" description="AB hydrolase-1" evidence="5">
    <location>
        <begin position="142"/>
        <end position="341"/>
    </location>
</feature>
<proteinExistence type="predicted"/>
<dbReference type="PROSITE" id="PS51318">
    <property type="entry name" value="TAT"/>
    <property type="match status" value="1"/>
</dbReference>
<keyword evidence="2" id="KW-0442">Lipid degradation</keyword>
<evidence type="ECO:0000313" key="7">
    <source>
        <dbReference type="Proteomes" id="UP001603013"/>
    </source>
</evidence>
<feature type="signal peptide" evidence="4">
    <location>
        <begin position="1"/>
        <end position="35"/>
    </location>
</feature>
<evidence type="ECO:0000256" key="3">
    <source>
        <dbReference type="ARBA" id="ARBA00023098"/>
    </source>
</evidence>
<protein>
    <submittedName>
        <fullName evidence="6">Alpha/beta hydrolase family protein</fullName>
    </submittedName>
</protein>
<dbReference type="Pfam" id="PF00561">
    <property type="entry name" value="Abhydrolase_1"/>
    <property type="match status" value="1"/>
</dbReference>
<dbReference type="PANTHER" id="PTHR10272:SF0">
    <property type="entry name" value="PLATELET-ACTIVATING FACTOR ACETYLHYDROLASE"/>
    <property type="match status" value="1"/>
</dbReference>
<dbReference type="Gene3D" id="3.40.50.1820">
    <property type="entry name" value="alpha/beta hydrolase"/>
    <property type="match status" value="1"/>
</dbReference>
<dbReference type="InterPro" id="IPR029058">
    <property type="entry name" value="AB_hydrolase_fold"/>
</dbReference>
<gene>
    <name evidence="6" type="ORF">ACF05T_19250</name>
</gene>
<name>A0ABW6YEN6_9ACTN</name>
<evidence type="ECO:0000313" key="6">
    <source>
        <dbReference type="EMBL" id="MFF8278220.1"/>
    </source>
</evidence>
<dbReference type="InterPro" id="IPR006311">
    <property type="entry name" value="TAT_signal"/>
</dbReference>
<organism evidence="6 7">
    <name type="scientific">Streptomyces lateritius</name>
    <dbReference type="NCBI Taxonomy" id="67313"/>
    <lineage>
        <taxon>Bacteria</taxon>
        <taxon>Bacillati</taxon>
        <taxon>Actinomycetota</taxon>
        <taxon>Actinomycetes</taxon>
        <taxon>Kitasatosporales</taxon>
        <taxon>Streptomycetaceae</taxon>
        <taxon>Streptomyces</taxon>
    </lineage>
</organism>
<accession>A0ABW6YEN6</accession>
<dbReference type="InterPro" id="IPR000073">
    <property type="entry name" value="AB_hydrolase_1"/>
</dbReference>
<dbReference type="SUPFAM" id="SSF53474">
    <property type="entry name" value="alpha/beta-Hydrolases"/>
    <property type="match status" value="1"/>
</dbReference>
<evidence type="ECO:0000256" key="1">
    <source>
        <dbReference type="ARBA" id="ARBA00022801"/>
    </source>
</evidence>
<dbReference type="Proteomes" id="UP001603013">
    <property type="component" value="Unassembled WGS sequence"/>
</dbReference>
<keyword evidence="3" id="KW-0443">Lipid metabolism</keyword>
<dbReference type="EMBL" id="JBIBSM010000009">
    <property type="protein sequence ID" value="MFF8278220.1"/>
    <property type="molecule type" value="Genomic_DNA"/>
</dbReference>
<comment type="caution">
    <text evidence="6">The sequence shown here is derived from an EMBL/GenBank/DDBJ whole genome shotgun (WGS) entry which is preliminary data.</text>
</comment>
<dbReference type="GO" id="GO:0016787">
    <property type="term" value="F:hydrolase activity"/>
    <property type="evidence" value="ECO:0007669"/>
    <property type="project" value="UniProtKB-KW"/>
</dbReference>
<dbReference type="RefSeq" id="WP_391935382.1">
    <property type="nucleotide sequence ID" value="NZ_JBIBSM010000009.1"/>
</dbReference>
<evidence type="ECO:0000256" key="2">
    <source>
        <dbReference type="ARBA" id="ARBA00022963"/>
    </source>
</evidence>
<evidence type="ECO:0000259" key="5">
    <source>
        <dbReference type="Pfam" id="PF00561"/>
    </source>
</evidence>
<feature type="chain" id="PRO_5046794902" evidence="4">
    <location>
        <begin position="36"/>
        <end position="401"/>
    </location>
</feature>
<keyword evidence="1 6" id="KW-0378">Hydrolase</keyword>